<dbReference type="VEuPathDB" id="TrichDB:TRFO_05119"/>
<organism evidence="6 7">
    <name type="scientific">Tritrichomonas foetus</name>
    <dbReference type="NCBI Taxonomy" id="1144522"/>
    <lineage>
        <taxon>Eukaryota</taxon>
        <taxon>Metamonada</taxon>
        <taxon>Parabasalia</taxon>
        <taxon>Tritrichomonadida</taxon>
        <taxon>Tritrichomonadidae</taxon>
        <taxon>Tritrichomonas</taxon>
    </lineage>
</organism>
<evidence type="ECO:0000256" key="4">
    <source>
        <dbReference type="SAM" id="Phobius"/>
    </source>
</evidence>
<keyword evidence="6" id="KW-0255">Endonuclease</keyword>
<evidence type="ECO:0000256" key="2">
    <source>
        <dbReference type="ARBA" id="ARBA00012369"/>
    </source>
</evidence>
<accession>A0A1J4K9R2</accession>
<keyword evidence="4" id="KW-0812">Transmembrane</keyword>
<dbReference type="InterPro" id="IPR038772">
    <property type="entry name" value="Sph/SMPD2-like"/>
</dbReference>
<protein>
    <recommendedName>
        <fullName evidence="2">sphingomyelin phosphodiesterase</fullName>
        <ecNumber evidence="2">3.1.4.12</ecNumber>
    </recommendedName>
</protein>
<evidence type="ECO:0000256" key="3">
    <source>
        <dbReference type="ARBA" id="ARBA00022801"/>
    </source>
</evidence>
<dbReference type="PANTHER" id="PTHR16320">
    <property type="entry name" value="SPHINGOMYELINASE FAMILY MEMBER"/>
    <property type="match status" value="1"/>
</dbReference>
<dbReference type="InterPro" id="IPR005135">
    <property type="entry name" value="Endo/exonuclease/phosphatase"/>
</dbReference>
<keyword evidence="7" id="KW-1185">Reference proteome</keyword>
<name>A0A1J4K9R2_9EUKA</name>
<evidence type="ECO:0000313" key="6">
    <source>
        <dbReference type="EMBL" id="OHT07971.1"/>
    </source>
</evidence>
<keyword evidence="4" id="KW-0472">Membrane</keyword>
<feature type="domain" description="Endonuclease/exonuclease/phosphatase" evidence="5">
    <location>
        <begin position="86"/>
        <end position="358"/>
    </location>
</feature>
<comment type="caution">
    <text evidence="6">The sequence shown here is derived from an EMBL/GenBank/DDBJ whole genome shotgun (WGS) entry which is preliminary data.</text>
</comment>
<reference evidence="6" key="1">
    <citation type="submission" date="2016-10" db="EMBL/GenBank/DDBJ databases">
        <authorList>
            <person name="Benchimol M."/>
            <person name="Almeida L.G."/>
            <person name="Vasconcelos A.T."/>
            <person name="Perreira-Neves A."/>
            <person name="Rosa I.A."/>
            <person name="Tasca T."/>
            <person name="Bogo M.R."/>
            <person name="de Souza W."/>
        </authorList>
    </citation>
    <scope>NUCLEOTIDE SEQUENCE [LARGE SCALE GENOMIC DNA]</scope>
    <source>
        <strain evidence="6">K</strain>
    </source>
</reference>
<gene>
    <name evidence="6" type="ORF">TRFO_05119</name>
</gene>
<dbReference type="GO" id="GO:0004767">
    <property type="term" value="F:sphingomyelin phosphodiesterase activity"/>
    <property type="evidence" value="ECO:0007669"/>
    <property type="project" value="UniProtKB-EC"/>
</dbReference>
<dbReference type="PANTHER" id="PTHR16320:SF1">
    <property type="entry name" value="SPHINGOMYELINASE DDB_G0288017"/>
    <property type="match status" value="1"/>
</dbReference>
<dbReference type="CDD" id="cd09078">
    <property type="entry name" value="nSMase"/>
    <property type="match status" value="1"/>
</dbReference>
<sequence length="368" mass="42770">MDPLFEHDVYDFKEAETNKSGKISLHNKILIMILIIFGFLLGILIITFLVLKIMLLMTENIHEIISSNDAIILELPLENNNVKIIQYNVYWRSGIMHIGKNEYVHERAMTLSDSINDYDIICLSEAFQFGSSTVKHFIESLKARGFKYFVSGKKPSFFSHYLIDSGNLICSKYPIVETESFIFSQGKSFDYFGAKSVTFARIQISQTQCINVFTTHTQASYNNIITKTDLTIRSSQRKEIQQFMKKCATEKKDQKNDLTVLAGDLNSEFYDERENLRFLKDLQIDGYEIVDTIYDSLMNHRPYTTCKQFFKNDPHKKPDSIDYILIYQPLSENPIVSYSSRVEEYSMIGRPYNYLSDHYAITLDIKLE</sequence>
<dbReference type="InterPro" id="IPR017766">
    <property type="entry name" value="Sphingomyelinase/PLipase_C"/>
</dbReference>
<dbReference type="SUPFAM" id="SSF56219">
    <property type="entry name" value="DNase I-like"/>
    <property type="match status" value="1"/>
</dbReference>
<evidence type="ECO:0000256" key="1">
    <source>
        <dbReference type="ARBA" id="ARBA00006335"/>
    </source>
</evidence>
<feature type="transmembrane region" description="Helical" evidence="4">
    <location>
        <begin position="29"/>
        <end position="51"/>
    </location>
</feature>
<dbReference type="EMBL" id="MLAK01000682">
    <property type="protein sequence ID" value="OHT07971.1"/>
    <property type="molecule type" value="Genomic_DNA"/>
</dbReference>
<keyword evidence="3" id="KW-0378">Hydrolase</keyword>
<keyword evidence="6" id="KW-0540">Nuclease</keyword>
<keyword evidence="4" id="KW-1133">Transmembrane helix</keyword>
<dbReference type="GO" id="GO:0004519">
    <property type="term" value="F:endonuclease activity"/>
    <property type="evidence" value="ECO:0007669"/>
    <property type="project" value="UniProtKB-KW"/>
</dbReference>
<evidence type="ECO:0000313" key="7">
    <source>
        <dbReference type="Proteomes" id="UP000179807"/>
    </source>
</evidence>
<proteinExistence type="inferred from homology"/>
<dbReference type="GO" id="GO:0004527">
    <property type="term" value="F:exonuclease activity"/>
    <property type="evidence" value="ECO:0007669"/>
    <property type="project" value="UniProtKB-KW"/>
</dbReference>
<dbReference type="GeneID" id="94827004"/>
<dbReference type="Gene3D" id="3.60.10.10">
    <property type="entry name" value="Endonuclease/exonuclease/phosphatase"/>
    <property type="match status" value="1"/>
</dbReference>
<dbReference type="EC" id="3.1.4.12" evidence="2"/>
<dbReference type="GO" id="GO:0005576">
    <property type="term" value="C:extracellular region"/>
    <property type="evidence" value="ECO:0007669"/>
    <property type="project" value="InterPro"/>
</dbReference>
<dbReference type="Pfam" id="PF03372">
    <property type="entry name" value="Exo_endo_phos"/>
    <property type="match status" value="1"/>
</dbReference>
<dbReference type="InterPro" id="IPR036691">
    <property type="entry name" value="Endo/exonu/phosph_ase_sf"/>
</dbReference>
<dbReference type="GO" id="GO:0005737">
    <property type="term" value="C:cytoplasm"/>
    <property type="evidence" value="ECO:0007669"/>
    <property type="project" value="TreeGrafter"/>
</dbReference>
<comment type="similarity">
    <text evidence="1">Belongs to the neutral sphingomyelinase family.</text>
</comment>
<dbReference type="Proteomes" id="UP000179807">
    <property type="component" value="Unassembled WGS sequence"/>
</dbReference>
<dbReference type="OrthoDB" id="10268108at2759"/>
<evidence type="ECO:0000259" key="5">
    <source>
        <dbReference type="Pfam" id="PF03372"/>
    </source>
</evidence>
<dbReference type="RefSeq" id="XP_068361107.1">
    <property type="nucleotide sequence ID" value="XM_068492300.1"/>
</dbReference>
<dbReference type="AlphaFoldDB" id="A0A1J4K9R2"/>